<reference evidence="1" key="1">
    <citation type="submission" date="2021-06" db="EMBL/GenBank/DDBJ databases">
        <authorList>
            <person name="Kallberg Y."/>
            <person name="Tangrot J."/>
            <person name="Rosling A."/>
        </authorList>
    </citation>
    <scope>NUCLEOTIDE SEQUENCE</scope>
    <source>
        <strain evidence="1">CL551</strain>
    </source>
</reference>
<dbReference type="EMBL" id="CAJVPV010002572">
    <property type="protein sequence ID" value="CAG8530094.1"/>
    <property type="molecule type" value="Genomic_DNA"/>
</dbReference>
<protein>
    <submittedName>
        <fullName evidence="1">15260_t:CDS:1</fullName>
    </submittedName>
</protein>
<evidence type="ECO:0000313" key="2">
    <source>
        <dbReference type="Proteomes" id="UP000789342"/>
    </source>
</evidence>
<dbReference type="InterPro" id="IPR036322">
    <property type="entry name" value="WD40_repeat_dom_sf"/>
</dbReference>
<evidence type="ECO:0000313" key="1">
    <source>
        <dbReference type="EMBL" id="CAG8530094.1"/>
    </source>
</evidence>
<keyword evidence="2" id="KW-1185">Reference proteome</keyword>
<dbReference type="SUPFAM" id="SSF50978">
    <property type="entry name" value="WD40 repeat-like"/>
    <property type="match status" value="1"/>
</dbReference>
<dbReference type="AlphaFoldDB" id="A0A9N9AH55"/>
<gene>
    <name evidence="1" type="ORF">AMORRO_LOCUS4630</name>
</gene>
<comment type="caution">
    <text evidence="1">The sequence shown here is derived from an EMBL/GenBank/DDBJ whole genome shotgun (WGS) entry which is preliminary data.</text>
</comment>
<sequence>MSKLDSEEYQISIEEEIIDPKDHRISIDDKNLPNIRKIGNSIDHKKFLHDGRKVDILDWSPNMEYVVSACFEDSSVYMWKFIKGEREEPGLDKGDPKSGKGEPEIKLDKIFDLEDIYILSTPVRVSDFKSILIGHRTKTSFCLEIRDYTNKSIMILDAQDLQGKIELSGFLKNGELVVVQGYPDRLLILTDVPFVIMQWDLVERNYEHQYELDWNLSGFWDSIWMELNSDCTFLAVAGVLSREKKLKVYFYSKILNALITEQSFNETYIRTMGFIKLKKDEFFLISLGQKGTSYCIGLHDLSNFKNRIESVIFEWHMAAVGELGSPSENDFLIPGHVIRFSKDRFREDRFKIDSLSRKFDFEKFSLQFYLEEIRATIDSYFTEYKNMDQTKNTLEMDEHKAYPGHLYTWIVEYSKRAGMLVARLTARYNKTDEVIGIADVNLHAIKADEICIEFKLHANNDLMLISSSTIQRWRATGIHRIDLINCWSHLDAYFASKTAQQAMIEQLGLLKDKLDSLASNTKKFDRYYEVSVDELTEYVKKLENVVPEETLWSNAIKEIVGYKIKVDERINELDKKFDGKFTEK</sequence>
<dbReference type="OrthoDB" id="2392335at2759"/>
<dbReference type="Proteomes" id="UP000789342">
    <property type="component" value="Unassembled WGS sequence"/>
</dbReference>
<organism evidence="1 2">
    <name type="scientific">Acaulospora morrowiae</name>
    <dbReference type="NCBI Taxonomy" id="94023"/>
    <lineage>
        <taxon>Eukaryota</taxon>
        <taxon>Fungi</taxon>
        <taxon>Fungi incertae sedis</taxon>
        <taxon>Mucoromycota</taxon>
        <taxon>Glomeromycotina</taxon>
        <taxon>Glomeromycetes</taxon>
        <taxon>Diversisporales</taxon>
        <taxon>Acaulosporaceae</taxon>
        <taxon>Acaulospora</taxon>
    </lineage>
</organism>
<accession>A0A9N9AH55</accession>
<proteinExistence type="predicted"/>
<name>A0A9N9AH55_9GLOM</name>